<dbReference type="EMBL" id="WNCL01000006">
    <property type="protein sequence ID" value="MTU42662.1"/>
    <property type="molecule type" value="Genomic_DNA"/>
</dbReference>
<comment type="subcellular location">
    <subcellularLocation>
        <location evidence="1">Cell membrane</location>
        <topology evidence="1">Multi-pass membrane protein</topology>
    </subcellularLocation>
</comment>
<accession>A0A6I3RXY6</accession>
<gene>
    <name evidence="7" type="ORF">GMD42_03295</name>
</gene>
<dbReference type="RefSeq" id="WP_021867594.1">
    <property type="nucleotide sequence ID" value="NZ_CATZBL010000004.1"/>
</dbReference>
<dbReference type="PANTHER" id="PTHR34856:SF2">
    <property type="entry name" value="PROTEIN NRFD"/>
    <property type="match status" value="1"/>
</dbReference>
<evidence type="ECO:0000313" key="7">
    <source>
        <dbReference type="EMBL" id="MTU42662.1"/>
    </source>
</evidence>
<keyword evidence="4" id="KW-0812">Transmembrane</keyword>
<comment type="similarity">
    <text evidence="2">Belongs to the NrfD family.</text>
</comment>
<evidence type="ECO:0000256" key="1">
    <source>
        <dbReference type="ARBA" id="ARBA00004651"/>
    </source>
</evidence>
<organism evidence="7 8">
    <name type="scientific">Parasutterella excrementihominis</name>
    <dbReference type="NCBI Taxonomy" id="487175"/>
    <lineage>
        <taxon>Bacteria</taxon>
        <taxon>Pseudomonadati</taxon>
        <taxon>Pseudomonadota</taxon>
        <taxon>Betaproteobacteria</taxon>
        <taxon>Burkholderiales</taxon>
        <taxon>Sutterellaceae</taxon>
        <taxon>Parasutterella</taxon>
    </lineage>
</organism>
<dbReference type="InterPro" id="IPR005614">
    <property type="entry name" value="NrfD-like"/>
</dbReference>
<dbReference type="InterPro" id="IPR052049">
    <property type="entry name" value="Electron_transfer_protein"/>
</dbReference>
<evidence type="ECO:0000256" key="3">
    <source>
        <dbReference type="ARBA" id="ARBA00022475"/>
    </source>
</evidence>
<evidence type="ECO:0000256" key="2">
    <source>
        <dbReference type="ARBA" id="ARBA00008929"/>
    </source>
</evidence>
<protein>
    <submittedName>
        <fullName evidence="7">Nitrite reductase</fullName>
    </submittedName>
</protein>
<comment type="caution">
    <text evidence="7">The sequence shown here is derived from an EMBL/GenBank/DDBJ whole genome shotgun (WGS) entry which is preliminary data.</text>
</comment>
<keyword evidence="5" id="KW-1133">Transmembrane helix</keyword>
<dbReference type="Gene3D" id="1.20.1630.10">
    <property type="entry name" value="Formate dehydrogenase/DMSO reductase domain"/>
    <property type="match status" value="1"/>
</dbReference>
<evidence type="ECO:0000313" key="8">
    <source>
        <dbReference type="Proteomes" id="UP000462362"/>
    </source>
</evidence>
<name>A0A6I3RXY6_9BURK</name>
<dbReference type="AlphaFoldDB" id="A0A6I3RXY6"/>
<keyword evidence="3" id="KW-1003">Cell membrane</keyword>
<proteinExistence type="inferred from homology"/>
<dbReference type="PANTHER" id="PTHR34856">
    <property type="entry name" value="PROTEIN NRFD"/>
    <property type="match status" value="1"/>
</dbReference>
<dbReference type="Pfam" id="PF03916">
    <property type="entry name" value="NrfD"/>
    <property type="match status" value="1"/>
</dbReference>
<reference evidence="7 8" key="1">
    <citation type="journal article" date="2019" name="Nat. Med.">
        <title>A library of human gut bacterial isolates paired with longitudinal multiomics data enables mechanistic microbiome research.</title>
        <authorList>
            <person name="Poyet M."/>
            <person name="Groussin M."/>
            <person name="Gibbons S.M."/>
            <person name="Avila-Pacheco J."/>
            <person name="Jiang X."/>
            <person name="Kearney S.M."/>
            <person name="Perrotta A.R."/>
            <person name="Berdy B."/>
            <person name="Zhao S."/>
            <person name="Lieberman T.D."/>
            <person name="Swanson P.K."/>
            <person name="Smith M."/>
            <person name="Roesemann S."/>
            <person name="Alexander J.E."/>
            <person name="Rich S.A."/>
            <person name="Livny J."/>
            <person name="Vlamakis H."/>
            <person name="Clish C."/>
            <person name="Bullock K."/>
            <person name="Deik A."/>
            <person name="Scott J."/>
            <person name="Pierce K.A."/>
            <person name="Xavier R.J."/>
            <person name="Alm E.J."/>
        </authorList>
    </citation>
    <scope>NUCLEOTIDE SEQUENCE [LARGE SCALE GENOMIC DNA]</scope>
    <source>
        <strain evidence="7 8">BIOML-A2</strain>
    </source>
</reference>
<dbReference type="GO" id="GO:0005886">
    <property type="term" value="C:plasma membrane"/>
    <property type="evidence" value="ECO:0007669"/>
    <property type="project" value="UniProtKB-SubCell"/>
</dbReference>
<keyword evidence="6" id="KW-0472">Membrane</keyword>
<sequence>MDGAINFTIGLSEGIAWPWPIAVYLFLAGISGGAVAVALMLNFFRHKTETTPIIKSASIIGLATILLGMLCLVLDLTNPLYFWRILVYYNPTSVMSIGVMLLLFYIPLVAVLMVMSFADTFSKWPLLGWVKPVCDRLEKFRVWINAVVMVLAIAICAYTGFLISALIRFPLINTAVLPALFVASGISAGMAATKILAACCFGAREEDPDMHAMHQAEWPVMATEAFCLFMIAIALLSGNESAKLAFSAFTDGIWAVVFWVGAVGIGFGIPLIASLIAGKNTESKVSFYFAGTCAIAGMMCLRLFILYAGQMNTIV</sequence>
<evidence type="ECO:0000256" key="6">
    <source>
        <dbReference type="ARBA" id="ARBA00023136"/>
    </source>
</evidence>
<dbReference type="Proteomes" id="UP000462362">
    <property type="component" value="Unassembled WGS sequence"/>
</dbReference>
<evidence type="ECO:0000256" key="5">
    <source>
        <dbReference type="ARBA" id="ARBA00022989"/>
    </source>
</evidence>
<evidence type="ECO:0000256" key="4">
    <source>
        <dbReference type="ARBA" id="ARBA00022692"/>
    </source>
</evidence>